<feature type="transmembrane region" description="Helical" evidence="6">
    <location>
        <begin position="145"/>
        <end position="168"/>
    </location>
</feature>
<accession>A0A2R8A824</accession>
<dbReference type="GO" id="GO:0015171">
    <property type="term" value="F:amino acid transmembrane transporter activity"/>
    <property type="evidence" value="ECO:0007669"/>
    <property type="project" value="TreeGrafter"/>
</dbReference>
<name>A0A2R8A824_9RHOB</name>
<comment type="subcellular location">
    <subcellularLocation>
        <location evidence="1">Cell membrane</location>
        <topology evidence="1">Multi-pass membrane protein</topology>
    </subcellularLocation>
</comment>
<organism evidence="7 8">
    <name type="scientific">Pontivivens insulae</name>
    <dbReference type="NCBI Taxonomy" id="1639689"/>
    <lineage>
        <taxon>Bacteria</taxon>
        <taxon>Pseudomonadati</taxon>
        <taxon>Pseudomonadota</taxon>
        <taxon>Alphaproteobacteria</taxon>
        <taxon>Rhodobacterales</taxon>
        <taxon>Paracoccaceae</taxon>
        <taxon>Pontivivens</taxon>
    </lineage>
</organism>
<dbReference type="RefSeq" id="WP_108781089.1">
    <property type="nucleotide sequence ID" value="NZ_OMKW01000001.1"/>
</dbReference>
<dbReference type="Pfam" id="PF01810">
    <property type="entry name" value="LysE"/>
    <property type="match status" value="1"/>
</dbReference>
<keyword evidence="2" id="KW-1003">Cell membrane</keyword>
<evidence type="ECO:0000313" key="8">
    <source>
        <dbReference type="Proteomes" id="UP000244932"/>
    </source>
</evidence>
<feature type="transmembrane region" description="Helical" evidence="6">
    <location>
        <begin position="70"/>
        <end position="87"/>
    </location>
</feature>
<dbReference type="InterPro" id="IPR001123">
    <property type="entry name" value="LeuE-type"/>
</dbReference>
<evidence type="ECO:0000256" key="4">
    <source>
        <dbReference type="ARBA" id="ARBA00022989"/>
    </source>
</evidence>
<proteinExistence type="predicted"/>
<dbReference type="AlphaFoldDB" id="A0A2R8A824"/>
<keyword evidence="8" id="KW-1185">Reference proteome</keyword>
<dbReference type="OrthoDB" id="5638726at2"/>
<evidence type="ECO:0000256" key="5">
    <source>
        <dbReference type="ARBA" id="ARBA00023136"/>
    </source>
</evidence>
<protein>
    <submittedName>
        <fullName evidence="7">Arginine exporter protein ArgO</fullName>
    </submittedName>
</protein>
<dbReference type="PANTHER" id="PTHR30086:SF20">
    <property type="entry name" value="ARGININE EXPORTER PROTEIN ARGO-RELATED"/>
    <property type="match status" value="1"/>
</dbReference>
<feature type="transmembrane region" description="Helical" evidence="6">
    <location>
        <begin position="107"/>
        <end position="125"/>
    </location>
</feature>
<feature type="transmembrane region" description="Helical" evidence="6">
    <location>
        <begin position="6"/>
        <end position="26"/>
    </location>
</feature>
<gene>
    <name evidence="7" type="primary">argO</name>
    <name evidence="7" type="ORF">POI8812_00677</name>
</gene>
<dbReference type="GO" id="GO:0005886">
    <property type="term" value="C:plasma membrane"/>
    <property type="evidence" value="ECO:0007669"/>
    <property type="project" value="UniProtKB-SubCell"/>
</dbReference>
<dbReference type="EMBL" id="OMKW01000001">
    <property type="protein sequence ID" value="SPF28379.1"/>
    <property type="molecule type" value="Genomic_DNA"/>
</dbReference>
<evidence type="ECO:0000256" key="6">
    <source>
        <dbReference type="SAM" id="Phobius"/>
    </source>
</evidence>
<evidence type="ECO:0000256" key="1">
    <source>
        <dbReference type="ARBA" id="ARBA00004651"/>
    </source>
</evidence>
<dbReference type="Proteomes" id="UP000244932">
    <property type="component" value="Unassembled WGS sequence"/>
</dbReference>
<evidence type="ECO:0000313" key="7">
    <source>
        <dbReference type="EMBL" id="SPF28379.1"/>
    </source>
</evidence>
<evidence type="ECO:0000256" key="2">
    <source>
        <dbReference type="ARBA" id="ARBA00022475"/>
    </source>
</evidence>
<keyword evidence="5 6" id="KW-0472">Membrane</keyword>
<reference evidence="7 8" key="1">
    <citation type="submission" date="2018-03" db="EMBL/GenBank/DDBJ databases">
        <authorList>
            <person name="Keele B.F."/>
        </authorList>
    </citation>
    <scope>NUCLEOTIDE SEQUENCE [LARGE SCALE GENOMIC DNA]</scope>
    <source>
        <strain evidence="7 8">CeCT 8812</strain>
    </source>
</reference>
<keyword evidence="4 6" id="KW-1133">Transmembrane helix</keyword>
<feature type="transmembrane region" description="Helical" evidence="6">
    <location>
        <begin position="180"/>
        <end position="199"/>
    </location>
</feature>
<sequence length="200" mass="20928">MDAALAGFFLSFGLILAIGAQNAFVLRQGIRGEFVLPVVLTCAISDALLITLGVSGFGAIMAAAPWVEPAFRWGGAAFLLYYAFRAARSAWTGGEGLDPAKGPGAGLRATILTCLALTWLNPHVYLDTVILLGSISTQYAGARLAFGAGAVTASFTFFFMLGFGASLLRPLFARPASWRVLDAIVALIMATIAILLISGH</sequence>
<keyword evidence="3 6" id="KW-0812">Transmembrane</keyword>
<dbReference type="PANTHER" id="PTHR30086">
    <property type="entry name" value="ARGININE EXPORTER PROTEIN ARGO"/>
    <property type="match status" value="1"/>
</dbReference>
<evidence type="ECO:0000256" key="3">
    <source>
        <dbReference type="ARBA" id="ARBA00022692"/>
    </source>
</evidence>
<feature type="transmembrane region" description="Helical" evidence="6">
    <location>
        <begin position="38"/>
        <end position="64"/>
    </location>
</feature>